<dbReference type="Proteomes" id="UP000184330">
    <property type="component" value="Unassembled WGS sequence"/>
</dbReference>
<dbReference type="OrthoDB" id="10252740at2759"/>
<protein>
    <recommendedName>
        <fullName evidence="2">Piwi domain-containing protein</fullName>
    </recommendedName>
</protein>
<dbReference type="Gene3D" id="2.170.260.10">
    <property type="entry name" value="paz domain"/>
    <property type="match status" value="1"/>
</dbReference>
<reference evidence="3 4" key="1">
    <citation type="submission" date="2016-03" db="EMBL/GenBank/DDBJ databases">
        <authorList>
            <person name="Ploux O."/>
        </authorList>
    </citation>
    <scope>NUCLEOTIDE SEQUENCE [LARGE SCALE GENOMIC DNA]</scope>
    <source>
        <strain evidence="3 4">UAMH 11012</strain>
    </source>
</reference>
<proteinExistence type="predicted"/>
<evidence type="ECO:0000259" key="2">
    <source>
        <dbReference type="PROSITE" id="PS50822"/>
    </source>
</evidence>
<dbReference type="Gene3D" id="3.40.50.2300">
    <property type="match status" value="1"/>
</dbReference>
<dbReference type="InterPro" id="IPR036397">
    <property type="entry name" value="RNaseH_sf"/>
</dbReference>
<feature type="compositionally biased region" description="Low complexity" evidence="1">
    <location>
        <begin position="141"/>
        <end position="155"/>
    </location>
</feature>
<dbReference type="SUPFAM" id="SSF53098">
    <property type="entry name" value="Ribonuclease H-like"/>
    <property type="match status" value="1"/>
</dbReference>
<feature type="domain" description="Piwi" evidence="2">
    <location>
        <begin position="768"/>
        <end position="1119"/>
    </location>
</feature>
<feature type="compositionally biased region" description="Polar residues" evidence="1">
    <location>
        <begin position="156"/>
        <end position="170"/>
    </location>
</feature>
<dbReference type="InterPro" id="IPR003165">
    <property type="entry name" value="Piwi"/>
</dbReference>
<accession>A0A1L7XC06</accession>
<dbReference type="PANTHER" id="PTHR22891">
    <property type="entry name" value="EUKARYOTIC TRANSLATION INITIATION FACTOR 2C"/>
    <property type="match status" value="1"/>
</dbReference>
<dbReference type="Pfam" id="PF08699">
    <property type="entry name" value="ArgoL1"/>
    <property type="match status" value="1"/>
</dbReference>
<dbReference type="SUPFAM" id="SSF101690">
    <property type="entry name" value="PAZ domain"/>
    <property type="match status" value="1"/>
</dbReference>
<organism evidence="3 4">
    <name type="scientific">Phialocephala subalpina</name>
    <dbReference type="NCBI Taxonomy" id="576137"/>
    <lineage>
        <taxon>Eukaryota</taxon>
        <taxon>Fungi</taxon>
        <taxon>Dikarya</taxon>
        <taxon>Ascomycota</taxon>
        <taxon>Pezizomycotina</taxon>
        <taxon>Leotiomycetes</taxon>
        <taxon>Helotiales</taxon>
        <taxon>Mollisiaceae</taxon>
        <taxon>Phialocephala</taxon>
        <taxon>Phialocephala fortinii species complex</taxon>
    </lineage>
</organism>
<dbReference type="Pfam" id="PF02171">
    <property type="entry name" value="Piwi"/>
    <property type="match status" value="1"/>
</dbReference>
<dbReference type="PROSITE" id="PS50822">
    <property type="entry name" value="PIWI"/>
    <property type="match status" value="1"/>
</dbReference>
<dbReference type="SMART" id="SM01163">
    <property type="entry name" value="DUF1785"/>
    <property type="match status" value="1"/>
</dbReference>
<dbReference type="EMBL" id="FJOG01000021">
    <property type="protein sequence ID" value="CZR62552.1"/>
    <property type="molecule type" value="Genomic_DNA"/>
</dbReference>
<feature type="region of interest" description="Disordered" evidence="1">
    <location>
        <begin position="139"/>
        <end position="193"/>
    </location>
</feature>
<dbReference type="InterPro" id="IPR012337">
    <property type="entry name" value="RNaseH-like_sf"/>
</dbReference>
<dbReference type="AlphaFoldDB" id="A0A1L7XC06"/>
<evidence type="ECO:0000256" key="1">
    <source>
        <dbReference type="SAM" id="MobiDB-lite"/>
    </source>
</evidence>
<evidence type="ECO:0000313" key="3">
    <source>
        <dbReference type="EMBL" id="CZR62552.1"/>
    </source>
</evidence>
<evidence type="ECO:0000313" key="4">
    <source>
        <dbReference type="Proteomes" id="UP000184330"/>
    </source>
</evidence>
<dbReference type="InterPro" id="IPR014811">
    <property type="entry name" value="ArgoL1"/>
</dbReference>
<dbReference type="SMART" id="SM00950">
    <property type="entry name" value="Piwi"/>
    <property type="match status" value="1"/>
</dbReference>
<sequence length="1182" mass="132448">MSNRKGSGNAGAGGGNSDCPFCGKAKPDHEPIACNSRKGCAKCGTPEDHKASACNEPYFPYHSQLCDGCLAPNHEYSECHLKIEAPCRLCGHGGHTPTQLKKGGCPLLKGQKDQMDLPDEITDQFTKSYRQKYLERAVMASKTSSSPKGSPSKSSNTLKISLPDRSTPSKVVSPKGSPGKQALEEDSEEVDPFAAQRKNWRTAELNLAQLPNRTDQKTSISGTSDVKANFFAIQVTPQKAPNQLHKYSITVEYQKTQAAQTSTPEGENADTDLDTTERRKIKRERRRFLIERYFEHNVPSAVHWVTDFDSVVVSVGPLYPKERLGRVISARDLSGNTATSRPSPIELLVSVNSIQDDSHVDFESLKKYVSSKEPITNFNEQLKVLNIISWKNINDNNYLGTRVGSKFYPESAAEKQVRKSVEEKELYNIRPGFFSSMRPGDGSILLNVNTVCSAFYSPINLQTWMRSCWNGIHPKSRDFKLKLKGVRVTLKLHSNSRQWNIFDISDKIAHDTKFPDTEPKTRVTDHLNKTYPSYRSTIENRNSFCINVGGANKKTWYPADQLIIVDGQIAKDVMEGKYAKDMVNKAAKRPQQNKNSIMSLGLRDLGLSPLSNHYQAFGVKPVLKNNAMAMVEFQAPRLSAPKLLFADPKPALGIYEGSWNLIDVKSFAGQGTACNNLVVLAFLDYSVEIWIPEQKRAKTVQEFRSDIEQSVTALQTAINKYGLTQPMVKWGHSKPPDLKLRDGFRAKSQKALEDAFQALNMTPESISMMLVILPKRDLRFYAEVKRWADCVQGIPCACVTQEKLLKLIPSTQRVKGKIEEVKADKSLEANIWQINAKLKGTSHNIETSGFAKERLASGVVPSTMIVGADVTHPSKNLEYCPSIAGIVATEYDGSSHYLGSARLQTGRQEYIEDLTGMMCERVKAWFFNKDKQNPNKAQGKERLPKNILFYRDGVSESQYGMVAHEEKSQIFQGCQKALDDLKLDLTNKIERSVTWAPKITLIVVTKRHHARFYPAAFSYNPGDRKADPNLLAGTMVDKTIIDPHLWNFYLQSHHSALGTAKGAHYVVIFNDEPKYTAGEIQRITNNLCYTGQRATKLLSVCTPAQYADFLCDRLRCYMKPVWEGSYSILIEKDDKEKPVLDENGLPKYVADYKADTHLWKTSAASANGNPWGARLDNFMFYL</sequence>
<gene>
    <name evidence="3" type="ORF">PAC_12449</name>
</gene>
<keyword evidence="4" id="KW-1185">Reference proteome</keyword>
<dbReference type="GO" id="GO:0003723">
    <property type="term" value="F:RNA binding"/>
    <property type="evidence" value="ECO:0007669"/>
    <property type="project" value="InterPro"/>
</dbReference>
<dbReference type="InterPro" id="IPR036085">
    <property type="entry name" value="PAZ_dom_sf"/>
</dbReference>
<dbReference type="STRING" id="576137.A0A1L7XC06"/>
<dbReference type="Gene3D" id="3.30.420.10">
    <property type="entry name" value="Ribonuclease H-like superfamily/Ribonuclease H"/>
    <property type="match status" value="1"/>
</dbReference>
<name>A0A1L7XC06_9HELO</name>